<sequence>MVAHTLDSAKRIRFVRQAPASIGSALLANSIPYGKSFAFQALTERRTIDSDFSKAPYEDVRQDFLATQSIMHADRMLLTPLAGNDRASLLALYPSAINYQLVDIIGAVKDDLTDYMSSTRAKMRSPVVPAERS</sequence>
<name>A9ZNU2_9ACTN</name>
<reference evidence="1" key="1">
    <citation type="journal article" date="2007" name="Biosci. Biotechnol. Biochem.">
        <title>Cloning of the gene cluster responsible for biosynthesis of KS-505a (longestin), a unique tetraterpenoid.</title>
        <authorList>
            <person name="Hayashi Y."/>
            <person name="Onaka H."/>
            <person name="Itoh N."/>
            <person name="Seto H."/>
            <person name="Dairi T."/>
        </authorList>
    </citation>
    <scope>NUCLEOTIDE SEQUENCE</scope>
</reference>
<organism evidence="1">
    <name type="scientific">Streptomyces argenteolus</name>
    <dbReference type="NCBI Taxonomy" id="67274"/>
    <lineage>
        <taxon>Bacteria</taxon>
        <taxon>Bacillati</taxon>
        <taxon>Actinomycetota</taxon>
        <taxon>Actinomycetes</taxon>
        <taxon>Kitasatosporales</taxon>
        <taxon>Streptomycetaceae</taxon>
        <taxon>Streptomyces</taxon>
    </lineage>
</organism>
<proteinExistence type="predicted"/>
<dbReference type="EMBL" id="AB307968">
    <property type="protein sequence ID" value="BAF98619.1"/>
    <property type="molecule type" value="Genomic_DNA"/>
</dbReference>
<accession>A9ZNU2</accession>
<protein>
    <submittedName>
        <fullName evidence="1">Uncharacterized protein</fullName>
    </submittedName>
</protein>
<evidence type="ECO:0000313" key="1">
    <source>
        <dbReference type="EMBL" id="BAF98619.1"/>
    </source>
</evidence>
<dbReference type="AlphaFoldDB" id="A9ZNU2"/>